<accession>A0A9R1W538</accession>
<evidence type="ECO:0000313" key="1">
    <source>
        <dbReference type="EMBL" id="KAJ0218731.1"/>
    </source>
</evidence>
<protein>
    <submittedName>
        <fullName evidence="1">Uncharacterized protein</fullName>
    </submittedName>
</protein>
<comment type="caution">
    <text evidence="1">The sequence shown here is derived from an EMBL/GenBank/DDBJ whole genome shotgun (WGS) entry which is preliminary data.</text>
</comment>
<keyword evidence="2" id="KW-1185">Reference proteome</keyword>
<proteinExistence type="predicted"/>
<reference evidence="1 2" key="1">
    <citation type="journal article" date="2017" name="Nat. Commun.">
        <title>Genome assembly with in vitro proximity ligation data and whole-genome triplication in lettuce.</title>
        <authorList>
            <person name="Reyes-Chin-Wo S."/>
            <person name="Wang Z."/>
            <person name="Yang X."/>
            <person name="Kozik A."/>
            <person name="Arikit S."/>
            <person name="Song C."/>
            <person name="Xia L."/>
            <person name="Froenicke L."/>
            <person name="Lavelle D.O."/>
            <person name="Truco M.J."/>
            <person name="Xia R."/>
            <person name="Zhu S."/>
            <person name="Xu C."/>
            <person name="Xu H."/>
            <person name="Xu X."/>
            <person name="Cox K."/>
            <person name="Korf I."/>
            <person name="Meyers B.C."/>
            <person name="Michelmore R.W."/>
        </authorList>
    </citation>
    <scope>NUCLEOTIDE SEQUENCE [LARGE SCALE GENOMIC DNA]</scope>
    <source>
        <strain evidence="2">cv. Salinas</strain>
        <tissue evidence="1">Seedlings</tissue>
    </source>
</reference>
<sequence>MRTSWTDLNPDRRFFACSKEVDTPLCPRSTALIPRLLRTINRHELDLGNMQLYCDALDMFAYNSLSPVGMSGYELPHRCFKLWDGGGFSTIPQMFLVLCSPP</sequence>
<gene>
    <name evidence="1" type="ORF">LSAT_V11C300122580</name>
</gene>
<dbReference type="AlphaFoldDB" id="A0A9R1W538"/>
<dbReference type="EMBL" id="NBSK02000003">
    <property type="protein sequence ID" value="KAJ0218731.1"/>
    <property type="molecule type" value="Genomic_DNA"/>
</dbReference>
<organism evidence="1 2">
    <name type="scientific">Lactuca sativa</name>
    <name type="common">Garden lettuce</name>
    <dbReference type="NCBI Taxonomy" id="4236"/>
    <lineage>
        <taxon>Eukaryota</taxon>
        <taxon>Viridiplantae</taxon>
        <taxon>Streptophyta</taxon>
        <taxon>Embryophyta</taxon>
        <taxon>Tracheophyta</taxon>
        <taxon>Spermatophyta</taxon>
        <taxon>Magnoliopsida</taxon>
        <taxon>eudicotyledons</taxon>
        <taxon>Gunneridae</taxon>
        <taxon>Pentapetalae</taxon>
        <taxon>asterids</taxon>
        <taxon>campanulids</taxon>
        <taxon>Asterales</taxon>
        <taxon>Asteraceae</taxon>
        <taxon>Cichorioideae</taxon>
        <taxon>Cichorieae</taxon>
        <taxon>Lactucinae</taxon>
        <taxon>Lactuca</taxon>
    </lineage>
</organism>
<evidence type="ECO:0000313" key="2">
    <source>
        <dbReference type="Proteomes" id="UP000235145"/>
    </source>
</evidence>
<dbReference type="Proteomes" id="UP000235145">
    <property type="component" value="Unassembled WGS sequence"/>
</dbReference>
<name>A0A9R1W538_LACSA</name>